<evidence type="ECO:0000313" key="2">
    <source>
        <dbReference type="Proteomes" id="UP000054018"/>
    </source>
</evidence>
<reference evidence="1 2" key="1">
    <citation type="submission" date="2014-04" db="EMBL/GenBank/DDBJ databases">
        <authorList>
            <consortium name="DOE Joint Genome Institute"/>
            <person name="Kuo A."/>
            <person name="Kohler A."/>
            <person name="Costa M.D."/>
            <person name="Nagy L.G."/>
            <person name="Floudas D."/>
            <person name="Copeland A."/>
            <person name="Barry K.W."/>
            <person name="Cichocki N."/>
            <person name="Veneault-Fourrey C."/>
            <person name="LaButti K."/>
            <person name="Lindquist E.A."/>
            <person name="Lipzen A."/>
            <person name="Lundell T."/>
            <person name="Morin E."/>
            <person name="Murat C."/>
            <person name="Sun H."/>
            <person name="Tunlid A."/>
            <person name="Henrissat B."/>
            <person name="Grigoriev I.V."/>
            <person name="Hibbett D.S."/>
            <person name="Martin F."/>
            <person name="Nordberg H.P."/>
            <person name="Cantor M.N."/>
            <person name="Hua S.X."/>
        </authorList>
    </citation>
    <scope>NUCLEOTIDE SEQUENCE [LARGE SCALE GENOMIC DNA]</scope>
    <source>
        <strain evidence="1 2">441</strain>
    </source>
</reference>
<organism evidence="1 2">
    <name type="scientific">Pisolithus microcarpus 441</name>
    <dbReference type="NCBI Taxonomy" id="765257"/>
    <lineage>
        <taxon>Eukaryota</taxon>
        <taxon>Fungi</taxon>
        <taxon>Dikarya</taxon>
        <taxon>Basidiomycota</taxon>
        <taxon>Agaricomycotina</taxon>
        <taxon>Agaricomycetes</taxon>
        <taxon>Agaricomycetidae</taxon>
        <taxon>Boletales</taxon>
        <taxon>Sclerodermatineae</taxon>
        <taxon>Pisolithaceae</taxon>
        <taxon>Pisolithus</taxon>
    </lineage>
</organism>
<dbReference type="EMBL" id="KN833787">
    <property type="protein sequence ID" value="KIK19265.1"/>
    <property type="molecule type" value="Genomic_DNA"/>
</dbReference>
<sequence length="52" mass="5651">MYFCSWPWGMLVPPHPLSPDVPLSSGMLGTLAVPLLSNHVIFISTIKPCTVV</sequence>
<proteinExistence type="predicted"/>
<dbReference type="HOGENOM" id="CLU_3088099_0_0_1"/>
<gene>
    <name evidence="1" type="ORF">PISMIDRAFT_156490</name>
</gene>
<accession>A0A0C9Y3H7</accession>
<keyword evidence="2" id="KW-1185">Reference proteome</keyword>
<dbReference type="AlphaFoldDB" id="A0A0C9Y3H7"/>
<reference evidence="2" key="2">
    <citation type="submission" date="2015-01" db="EMBL/GenBank/DDBJ databases">
        <title>Evolutionary Origins and Diversification of the Mycorrhizal Mutualists.</title>
        <authorList>
            <consortium name="DOE Joint Genome Institute"/>
            <consortium name="Mycorrhizal Genomics Consortium"/>
            <person name="Kohler A."/>
            <person name="Kuo A."/>
            <person name="Nagy L.G."/>
            <person name="Floudas D."/>
            <person name="Copeland A."/>
            <person name="Barry K.W."/>
            <person name="Cichocki N."/>
            <person name="Veneault-Fourrey C."/>
            <person name="LaButti K."/>
            <person name="Lindquist E.A."/>
            <person name="Lipzen A."/>
            <person name="Lundell T."/>
            <person name="Morin E."/>
            <person name="Murat C."/>
            <person name="Riley R."/>
            <person name="Ohm R."/>
            <person name="Sun H."/>
            <person name="Tunlid A."/>
            <person name="Henrissat B."/>
            <person name="Grigoriev I.V."/>
            <person name="Hibbett D.S."/>
            <person name="Martin F."/>
        </authorList>
    </citation>
    <scope>NUCLEOTIDE SEQUENCE [LARGE SCALE GENOMIC DNA]</scope>
    <source>
        <strain evidence="2">441</strain>
    </source>
</reference>
<dbReference type="Proteomes" id="UP000054018">
    <property type="component" value="Unassembled WGS sequence"/>
</dbReference>
<protein>
    <submittedName>
        <fullName evidence="1">Uncharacterized protein</fullName>
    </submittedName>
</protein>
<name>A0A0C9Y3H7_9AGAM</name>
<evidence type="ECO:0000313" key="1">
    <source>
        <dbReference type="EMBL" id="KIK19265.1"/>
    </source>
</evidence>